<keyword evidence="2" id="KW-1185">Reference proteome</keyword>
<dbReference type="RefSeq" id="WP_406769577.1">
    <property type="nucleotide sequence ID" value="NZ_JBJHZZ010000004.1"/>
</dbReference>
<evidence type="ECO:0000313" key="1">
    <source>
        <dbReference type="EMBL" id="MFL0247132.1"/>
    </source>
</evidence>
<name>A0ABW8T5Z2_9CLOT</name>
<dbReference type="Proteomes" id="UP001623591">
    <property type="component" value="Unassembled WGS sequence"/>
</dbReference>
<organism evidence="1 2">
    <name type="scientific">Candidatus Clostridium stratigraminis</name>
    <dbReference type="NCBI Taxonomy" id="3381661"/>
    <lineage>
        <taxon>Bacteria</taxon>
        <taxon>Bacillati</taxon>
        <taxon>Bacillota</taxon>
        <taxon>Clostridia</taxon>
        <taxon>Eubacteriales</taxon>
        <taxon>Clostridiaceae</taxon>
        <taxon>Clostridium</taxon>
    </lineage>
</organism>
<proteinExistence type="predicted"/>
<comment type="caution">
    <text evidence="1">The sequence shown here is derived from an EMBL/GenBank/DDBJ whole genome shotgun (WGS) entry which is preliminary data.</text>
</comment>
<accession>A0ABW8T5Z2</accession>
<dbReference type="PROSITE" id="PS51257">
    <property type="entry name" value="PROKAR_LIPOPROTEIN"/>
    <property type="match status" value="1"/>
</dbReference>
<evidence type="ECO:0000313" key="2">
    <source>
        <dbReference type="Proteomes" id="UP001623591"/>
    </source>
</evidence>
<reference evidence="1 2" key="1">
    <citation type="submission" date="2024-11" db="EMBL/GenBank/DDBJ databases">
        <authorList>
            <person name="Heng Y.C."/>
            <person name="Lim A.C.H."/>
            <person name="Lee J.K.Y."/>
            <person name="Kittelmann S."/>
        </authorList>
    </citation>
    <scope>NUCLEOTIDE SEQUENCE [LARGE SCALE GENOMIC DNA]</scope>
    <source>
        <strain evidence="1 2">WILCCON 0185</strain>
    </source>
</reference>
<sequence length="303" mass="34075">MGKVIGICLTFIIMLTGCFNAIKGVDDTAKQAIDTSIENASSSKNQQSQSENISQNTTDININKNTTLLERIDTTKSQFEKGYYDYQGTINNNISIQMSIYPIKDEIVGTYFYEKQRKEIKLQGKAGEKSIILYEYDETGKNTGIFQGKMNSVYKIVGTWISADGKSLYPLTLSLKSIIIGAEYGKRYGLAIKNTSDQDVENFVNKIQSYVANDNKEKLAEQILYPITVKINGKATKIQNKDDVVNKYDEILYTNYKNVIINTSTKYLFTNYQGVMLGNGEMWINEVTPTGNNSKLMITAINN</sequence>
<protein>
    <recommendedName>
        <fullName evidence="3">Lipoprotein</fullName>
    </recommendedName>
</protein>
<dbReference type="EMBL" id="JBJHZZ010000004">
    <property type="protein sequence ID" value="MFL0247132.1"/>
    <property type="molecule type" value="Genomic_DNA"/>
</dbReference>
<evidence type="ECO:0008006" key="3">
    <source>
        <dbReference type="Google" id="ProtNLM"/>
    </source>
</evidence>
<gene>
    <name evidence="1" type="ORF">ACJDUG_09115</name>
</gene>